<dbReference type="Proteomes" id="UP000470082">
    <property type="component" value="Unassembled WGS sequence"/>
</dbReference>
<reference evidence="1 2" key="1">
    <citation type="submission" date="2019-08" db="EMBL/GenBank/DDBJ databases">
        <title>In-depth cultivation of the pig gut microbiome towards novel bacterial diversity and tailored functional studies.</title>
        <authorList>
            <person name="Wylensek D."/>
            <person name="Hitch T.C.A."/>
            <person name="Clavel T."/>
        </authorList>
    </citation>
    <scope>NUCLEOTIDE SEQUENCE [LARGE SCALE GENOMIC DNA]</scope>
    <source>
        <strain evidence="1 2">LKV-178-WT-2G</strain>
    </source>
</reference>
<evidence type="ECO:0000313" key="1">
    <source>
        <dbReference type="EMBL" id="MSS00603.1"/>
    </source>
</evidence>
<name>A0A7X2T329_9FIRM</name>
<sequence>MLLNTLELLNLEEKLLVEFNENMTGILSLLNRKGQLFEFLEMIGLAGLISSQPIYSPYKTGKIVVVGGSEVKESVFAAVAKGLGISKERFEFCLDYESAQKYNYKKMQYNPNYSLVIFGPIGHSGYEKGNYGSVISALENKEGYPPILKSGKNELKLTKSGFKECLLNAIEKGYIS</sequence>
<evidence type="ECO:0000313" key="2">
    <source>
        <dbReference type="Proteomes" id="UP000470082"/>
    </source>
</evidence>
<gene>
    <name evidence="1" type="ORF">FYJ50_00480</name>
</gene>
<dbReference type="AlphaFoldDB" id="A0A7X2T329"/>
<keyword evidence="2" id="KW-1185">Reference proteome</keyword>
<proteinExistence type="predicted"/>
<accession>A0A7X2T329</accession>
<protein>
    <submittedName>
        <fullName evidence="1">Uncharacterized protein</fullName>
    </submittedName>
</protein>
<dbReference type="EMBL" id="VUMM01000001">
    <property type="protein sequence ID" value="MSS00603.1"/>
    <property type="molecule type" value="Genomic_DNA"/>
</dbReference>
<comment type="caution">
    <text evidence="1">The sequence shown here is derived from an EMBL/GenBank/DDBJ whole genome shotgun (WGS) entry which is preliminary data.</text>
</comment>
<organism evidence="1 2">
    <name type="scientific">Floccifex porci</name>
    <dbReference type="NCBI Taxonomy" id="2606629"/>
    <lineage>
        <taxon>Bacteria</taxon>
        <taxon>Bacillati</taxon>
        <taxon>Bacillota</taxon>
        <taxon>Erysipelotrichia</taxon>
        <taxon>Erysipelotrichales</taxon>
        <taxon>Erysipelotrichaceae</taxon>
        <taxon>Floccifex</taxon>
    </lineage>
</organism>